<keyword evidence="2" id="KW-1185">Reference proteome</keyword>
<reference evidence="1 2" key="1">
    <citation type="submission" date="2022-06" db="EMBL/GenBank/DDBJ databases">
        <title>Genomic Encyclopedia of Archaeal and Bacterial Type Strains, Phase II (KMG-II): from individual species to whole genera.</title>
        <authorList>
            <person name="Goeker M."/>
        </authorList>
    </citation>
    <scope>NUCLEOTIDE SEQUENCE [LARGE SCALE GENOMIC DNA]</scope>
    <source>
        <strain evidence="1 2">DSM 40477</strain>
    </source>
</reference>
<dbReference type="EMBL" id="JAMTCP010000003">
    <property type="protein sequence ID" value="MCP2257106.1"/>
    <property type="molecule type" value="Genomic_DNA"/>
</dbReference>
<dbReference type="RefSeq" id="WP_253668077.1">
    <property type="nucleotide sequence ID" value="NZ_JAMTCP010000003.1"/>
</dbReference>
<proteinExistence type="predicted"/>
<comment type="caution">
    <text evidence="1">The sequence shown here is derived from an EMBL/GenBank/DDBJ whole genome shotgun (WGS) entry which is preliminary data.</text>
</comment>
<name>A0ABT1HNL9_STRSD</name>
<organism evidence="1 2">
    <name type="scientific">Streptoalloteichus tenebrarius (strain ATCC 17920 / DSM 40477 / JCM 4838 / CBS 697.72 / NBRC 16177 / NCIMB 11028 / NRRL B-12390 / A12253. 1 / ISP 5477)</name>
    <name type="common">Streptomyces tenebrarius</name>
    <dbReference type="NCBI Taxonomy" id="1933"/>
    <lineage>
        <taxon>Bacteria</taxon>
        <taxon>Bacillati</taxon>
        <taxon>Actinomycetota</taxon>
        <taxon>Actinomycetes</taxon>
        <taxon>Pseudonocardiales</taxon>
        <taxon>Pseudonocardiaceae</taxon>
        <taxon>Streptoalloteichus</taxon>
    </lineage>
</organism>
<gene>
    <name evidence="1" type="ORF">LX15_000791</name>
</gene>
<protein>
    <submittedName>
        <fullName evidence="1">Uncharacterized protein</fullName>
    </submittedName>
</protein>
<dbReference type="Proteomes" id="UP001205311">
    <property type="component" value="Unassembled WGS sequence"/>
</dbReference>
<evidence type="ECO:0000313" key="2">
    <source>
        <dbReference type="Proteomes" id="UP001205311"/>
    </source>
</evidence>
<accession>A0ABT1HNL9</accession>
<evidence type="ECO:0000313" key="1">
    <source>
        <dbReference type="EMBL" id="MCP2257106.1"/>
    </source>
</evidence>
<sequence>MGFSEAQFTATINRINSGMEDLGHKIGEVPRAANEAVDRWYLPGFVNPSR</sequence>